<dbReference type="AlphaFoldDB" id="A0AAV4VW07"/>
<name>A0AAV4VW07_9ARAC</name>
<evidence type="ECO:0000313" key="2">
    <source>
        <dbReference type="Proteomes" id="UP001054837"/>
    </source>
</evidence>
<sequence length="169" mass="20201">MSDWKLDTNRIPDEEVDAILASMHTNARICQIPLFNFNFPDDIRQRYVKFSMLRSKYLQLFANKKSDVIYQLESLSHISHCAVALEDCFHCLKGSWQDHLHYMLLRRRNSNLKVLAHLAFEYLTTMSSDHVPVLEMKYAFYSKLNRRLNEDLYFFLTCFFPVAFEKWTE</sequence>
<comment type="caution">
    <text evidence="1">The sequence shown here is derived from an EMBL/GenBank/DDBJ whole genome shotgun (WGS) entry which is preliminary data.</text>
</comment>
<dbReference type="EMBL" id="BPLQ01013760">
    <property type="protein sequence ID" value="GIY74552.1"/>
    <property type="molecule type" value="Genomic_DNA"/>
</dbReference>
<accession>A0AAV4VW07</accession>
<gene>
    <name evidence="1" type="ORF">CDAR_410031</name>
</gene>
<proteinExistence type="predicted"/>
<organism evidence="1 2">
    <name type="scientific">Caerostris darwini</name>
    <dbReference type="NCBI Taxonomy" id="1538125"/>
    <lineage>
        <taxon>Eukaryota</taxon>
        <taxon>Metazoa</taxon>
        <taxon>Ecdysozoa</taxon>
        <taxon>Arthropoda</taxon>
        <taxon>Chelicerata</taxon>
        <taxon>Arachnida</taxon>
        <taxon>Araneae</taxon>
        <taxon>Araneomorphae</taxon>
        <taxon>Entelegynae</taxon>
        <taxon>Araneoidea</taxon>
        <taxon>Araneidae</taxon>
        <taxon>Caerostris</taxon>
    </lineage>
</organism>
<evidence type="ECO:0000313" key="1">
    <source>
        <dbReference type="EMBL" id="GIY74552.1"/>
    </source>
</evidence>
<dbReference type="Proteomes" id="UP001054837">
    <property type="component" value="Unassembled WGS sequence"/>
</dbReference>
<keyword evidence="2" id="KW-1185">Reference proteome</keyword>
<reference evidence="1 2" key="1">
    <citation type="submission" date="2021-06" db="EMBL/GenBank/DDBJ databases">
        <title>Caerostris darwini draft genome.</title>
        <authorList>
            <person name="Kono N."/>
            <person name="Arakawa K."/>
        </authorList>
    </citation>
    <scope>NUCLEOTIDE SEQUENCE [LARGE SCALE GENOMIC DNA]</scope>
</reference>
<protein>
    <submittedName>
        <fullName evidence="1">Uncharacterized protein</fullName>
    </submittedName>
</protein>